<reference evidence="4" key="1">
    <citation type="submission" date="2015-07" db="EMBL/GenBank/DDBJ databases">
        <title>Genome sequencing project for genomic taxonomy and phylogenomics of Bacillus-like bacteria.</title>
        <authorList>
            <person name="Liu B."/>
            <person name="Wang J."/>
            <person name="Zhu Y."/>
            <person name="Liu G."/>
            <person name="Chen Q."/>
            <person name="Chen Z."/>
            <person name="Lan J."/>
            <person name="Che J."/>
            <person name="Ge C."/>
            <person name="Shi H."/>
            <person name="Pan Z."/>
            <person name="Liu X."/>
        </authorList>
    </citation>
    <scope>NUCLEOTIDE SEQUENCE [LARGE SCALE GENOMIC DNA]</scope>
    <source>
        <strain evidence="4">DSM 9887</strain>
    </source>
</reference>
<evidence type="ECO:0000313" key="2">
    <source>
        <dbReference type="EMBL" id="GED70409.1"/>
    </source>
</evidence>
<feature type="transmembrane region" description="Helical" evidence="1">
    <location>
        <begin position="24"/>
        <end position="43"/>
    </location>
</feature>
<evidence type="ECO:0000256" key="1">
    <source>
        <dbReference type="SAM" id="Phobius"/>
    </source>
</evidence>
<sequence length="114" mass="12521">MNILLKLLLNGIIAVPGLLWSGTSLAFALTASIIGSLLAYALIDAFILPRTNNTFASTADFLFVFAFFWASCYAFAQSYALSGVLLTAFVITVVEYFYHSYLQHRGVHHSKHPG</sequence>
<evidence type="ECO:0000313" key="3">
    <source>
        <dbReference type="EMBL" id="KNB72574.1"/>
    </source>
</evidence>
<evidence type="ECO:0000313" key="4">
    <source>
        <dbReference type="Proteomes" id="UP000036834"/>
    </source>
</evidence>
<keyword evidence="1" id="KW-0472">Membrane</keyword>
<dbReference type="AlphaFoldDB" id="A0A0K9YV28"/>
<dbReference type="STRING" id="54915.ADS79_11990"/>
<dbReference type="InterPro" id="IPR019649">
    <property type="entry name" value="DUF2512"/>
</dbReference>
<dbReference type="RefSeq" id="WP_049738625.1">
    <property type="nucleotide sequence ID" value="NZ_BJON01000015.1"/>
</dbReference>
<dbReference type="EMBL" id="LGIQ01000007">
    <property type="protein sequence ID" value="KNB72574.1"/>
    <property type="molecule type" value="Genomic_DNA"/>
</dbReference>
<dbReference type="Proteomes" id="UP000319578">
    <property type="component" value="Unassembled WGS sequence"/>
</dbReference>
<feature type="transmembrane region" description="Helical" evidence="1">
    <location>
        <begin position="82"/>
        <end position="102"/>
    </location>
</feature>
<gene>
    <name evidence="3" type="ORF">ADS79_11990</name>
    <name evidence="2" type="ORF">BRE01_41110</name>
</gene>
<protein>
    <recommendedName>
        <fullName evidence="6">DUF2512 family protein</fullName>
    </recommendedName>
</protein>
<dbReference type="OrthoDB" id="2111682at2"/>
<dbReference type="EMBL" id="BJON01000015">
    <property type="protein sequence ID" value="GED70409.1"/>
    <property type="molecule type" value="Genomic_DNA"/>
</dbReference>
<name>A0A0K9YV28_9BACL</name>
<keyword evidence="5" id="KW-1185">Reference proteome</keyword>
<dbReference type="PATRIC" id="fig|54915.3.peg.1369"/>
<dbReference type="Proteomes" id="UP000036834">
    <property type="component" value="Unassembled WGS sequence"/>
</dbReference>
<feature type="transmembrane region" description="Helical" evidence="1">
    <location>
        <begin position="55"/>
        <end position="76"/>
    </location>
</feature>
<reference evidence="3" key="2">
    <citation type="submission" date="2015-07" db="EMBL/GenBank/DDBJ databases">
        <title>MeaNS - Measles Nucleotide Surveillance Program.</title>
        <authorList>
            <person name="Tran T."/>
            <person name="Druce J."/>
        </authorList>
    </citation>
    <scope>NUCLEOTIDE SEQUENCE</scope>
    <source>
        <strain evidence="3">DSM 9887</strain>
    </source>
</reference>
<reference evidence="2 5" key="3">
    <citation type="submission" date="2019-06" db="EMBL/GenBank/DDBJ databases">
        <title>Whole genome shotgun sequence of Brevibacillus reuszeri NBRC 15719.</title>
        <authorList>
            <person name="Hosoyama A."/>
            <person name="Uohara A."/>
            <person name="Ohji S."/>
            <person name="Ichikawa N."/>
        </authorList>
    </citation>
    <scope>NUCLEOTIDE SEQUENCE [LARGE SCALE GENOMIC DNA]</scope>
    <source>
        <strain evidence="2 5">NBRC 15719</strain>
    </source>
</reference>
<keyword evidence="1" id="KW-0812">Transmembrane</keyword>
<evidence type="ECO:0008006" key="6">
    <source>
        <dbReference type="Google" id="ProtNLM"/>
    </source>
</evidence>
<organism evidence="3 4">
    <name type="scientific">Brevibacillus reuszeri</name>
    <dbReference type="NCBI Taxonomy" id="54915"/>
    <lineage>
        <taxon>Bacteria</taxon>
        <taxon>Bacillati</taxon>
        <taxon>Bacillota</taxon>
        <taxon>Bacilli</taxon>
        <taxon>Bacillales</taxon>
        <taxon>Paenibacillaceae</taxon>
        <taxon>Brevibacillus</taxon>
    </lineage>
</organism>
<evidence type="ECO:0000313" key="5">
    <source>
        <dbReference type="Proteomes" id="UP000319578"/>
    </source>
</evidence>
<dbReference type="Pfam" id="PF10710">
    <property type="entry name" value="DUF2512"/>
    <property type="match status" value="1"/>
</dbReference>
<comment type="caution">
    <text evidence="3">The sequence shown here is derived from an EMBL/GenBank/DDBJ whole genome shotgun (WGS) entry which is preliminary data.</text>
</comment>
<keyword evidence="1" id="KW-1133">Transmembrane helix</keyword>
<proteinExistence type="predicted"/>
<accession>A0A0K9YV28</accession>